<keyword evidence="2" id="KW-1185">Reference proteome</keyword>
<name>A0A6A6HWG9_9PLEO</name>
<proteinExistence type="predicted"/>
<dbReference type="EMBL" id="ML987210">
    <property type="protein sequence ID" value="KAF2241740.1"/>
    <property type="molecule type" value="Genomic_DNA"/>
</dbReference>
<accession>A0A6A6HWG9</accession>
<dbReference type="Proteomes" id="UP000800094">
    <property type="component" value="Unassembled WGS sequence"/>
</dbReference>
<dbReference type="GeneID" id="54589336"/>
<sequence length="369" mass="41654">MQKDSLLANASCLRCTLLNLNCSRIAADADESEGECSQCSGFDGDLPCTTEEELTEDFEQAFSGVIELENGVWILTEPTGESKKIKVDLSSFTADEVQHHAVVDYRPLPDDDEDTSYDRFLAQFEDLSSRWTLLYGDETFYIISKAAVFQRYMYTCGGPIRYDRTRSPLFLALRCLVVSHDIMEIRLQTEPRAQIRSHIHGREAGIERHGGVVPQIGMWLGDNVASDFSESRKPSSDTLCYLLQEIFASAQKSLLTGNPRLWPLVLYTLMMLIVARYQLKRGEGFTDTFLGPHCAVHEALERLADLFLYCCGDMHPLTDAFDPEWFDLCVGGEQMLINDYEEFHELCVVETTNGIELLDELDVHILGLG</sequence>
<protein>
    <submittedName>
        <fullName evidence="1">Uncharacterized protein</fullName>
    </submittedName>
</protein>
<gene>
    <name evidence="1" type="ORF">BU26DRAFT_610604</name>
</gene>
<evidence type="ECO:0000313" key="2">
    <source>
        <dbReference type="Proteomes" id="UP000800094"/>
    </source>
</evidence>
<reference evidence="1" key="1">
    <citation type="journal article" date="2020" name="Stud. Mycol.">
        <title>101 Dothideomycetes genomes: a test case for predicting lifestyles and emergence of pathogens.</title>
        <authorList>
            <person name="Haridas S."/>
            <person name="Albert R."/>
            <person name="Binder M."/>
            <person name="Bloem J."/>
            <person name="Labutti K."/>
            <person name="Salamov A."/>
            <person name="Andreopoulos B."/>
            <person name="Baker S."/>
            <person name="Barry K."/>
            <person name="Bills G."/>
            <person name="Bluhm B."/>
            <person name="Cannon C."/>
            <person name="Castanera R."/>
            <person name="Culley D."/>
            <person name="Daum C."/>
            <person name="Ezra D."/>
            <person name="Gonzalez J."/>
            <person name="Henrissat B."/>
            <person name="Kuo A."/>
            <person name="Liang C."/>
            <person name="Lipzen A."/>
            <person name="Lutzoni F."/>
            <person name="Magnuson J."/>
            <person name="Mondo S."/>
            <person name="Nolan M."/>
            <person name="Ohm R."/>
            <person name="Pangilinan J."/>
            <person name="Park H.-J."/>
            <person name="Ramirez L."/>
            <person name="Alfaro M."/>
            <person name="Sun H."/>
            <person name="Tritt A."/>
            <person name="Yoshinaga Y."/>
            <person name="Zwiers L.-H."/>
            <person name="Turgeon B."/>
            <person name="Goodwin S."/>
            <person name="Spatafora J."/>
            <person name="Crous P."/>
            <person name="Grigoriev I."/>
        </authorList>
    </citation>
    <scope>NUCLEOTIDE SEQUENCE</scope>
    <source>
        <strain evidence="1">CBS 122368</strain>
    </source>
</reference>
<organism evidence="1 2">
    <name type="scientific">Trematosphaeria pertusa</name>
    <dbReference type="NCBI Taxonomy" id="390896"/>
    <lineage>
        <taxon>Eukaryota</taxon>
        <taxon>Fungi</taxon>
        <taxon>Dikarya</taxon>
        <taxon>Ascomycota</taxon>
        <taxon>Pezizomycotina</taxon>
        <taxon>Dothideomycetes</taxon>
        <taxon>Pleosporomycetidae</taxon>
        <taxon>Pleosporales</taxon>
        <taxon>Massarineae</taxon>
        <taxon>Trematosphaeriaceae</taxon>
        <taxon>Trematosphaeria</taxon>
    </lineage>
</organism>
<dbReference type="RefSeq" id="XP_033676744.1">
    <property type="nucleotide sequence ID" value="XM_033836006.1"/>
</dbReference>
<dbReference type="AlphaFoldDB" id="A0A6A6HWG9"/>
<dbReference type="OrthoDB" id="3795311at2759"/>
<evidence type="ECO:0000313" key="1">
    <source>
        <dbReference type="EMBL" id="KAF2241740.1"/>
    </source>
</evidence>